<keyword evidence="2" id="KW-1185">Reference proteome</keyword>
<dbReference type="EMBL" id="KB932217">
    <property type="protein sequence ID" value="KCV67487.1"/>
    <property type="molecule type" value="Genomic_DNA"/>
</dbReference>
<evidence type="ECO:0000313" key="2">
    <source>
        <dbReference type="Proteomes" id="UP000030693"/>
    </source>
</evidence>
<dbReference type="Proteomes" id="UP000030693">
    <property type="component" value="Unassembled WGS sequence"/>
</dbReference>
<dbReference type="GeneID" id="20530732"/>
<accession>A0A058Z1X7</accession>
<protein>
    <submittedName>
        <fullName evidence="1">Uncharacterized protein</fullName>
    </submittedName>
</protein>
<organism evidence="1">
    <name type="scientific">Fonticula alba</name>
    <name type="common">Slime mold</name>
    <dbReference type="NCBI Taxonomy" id="691883"/>
    <lineage>
        <taxon>Eukaryota</taxon>
        <taxon>Rotosphaerida</taxon>
        <taxon>Fonticulaceae</taxon>
        <taxon>Fonticula</taxon>
    </lineage>
</organism>
<dbReference type="GO" id="GO:0008641">
    <property type="term" value="F:ubiquitin-like modifier activating enzyme activity"/>
    <property type="evidence" value="ECO:0007669"/>
    <property type="project" value="InterPro"/>
</dbReference>
<name>A0A058Z1X7_FONAL</name>
<sequence>MHTPTWLALPADDLAAKLLEHVTRNAADFARLPAAEFVDSELLRHIADAPAHFTLAPFAAVVGGAASQEAIKIISGAEAPFNNFAYFDSGVGGLAGRGLGAAGSPSWQVGGAEVVLAQP</sequence>
<proteinExistence type="predicted"/>
<evidence type="ECO:0000313" key="1">
    <source>
        <dbReference type="EMBL" id="KCV67487.1"/>
    </source>
</evidence>
<dbReference type="AlphaFoldDB" id="A0A058Z1X7"/>
<gene>
    <name evidence="1" type="ORF">H696_06007</name>
</gene>
<dbReference type="InterPro" id="IPR035985">
    <property type="entry name" value="Ubiquitin-activating_enz"/>
</dbReference>
<dbReference type="Gene3D" id="3.40.50.12550">
    <property type="entry name" value="Ubiquitin-activating enzyme E1, inactive adenylation domain, subdomain 2"/>
    <property type="match status" value="1"/>
</dbReference>
<dbReference type="RefSeq" id="XP_009498048.1">
    <property type="nucleotide sequence ID" value="XM_009499773.1"/>
</dbReference>
<dbReference type="SUPFAM" id="SSF69572">
    <property type="entry name" value="Activating enzymes of the ubiquitin-like proteins"/>
    <property type="match status" value="1"/>
</dbReference>
<dbReference type="OrthoDB" id="1708823at2759"/>
<reference evidence="1" key="1">
    <citation type="submission" date="2013-04" db="EMBL/GenBank/DDBJ databases">
        <title>The Genome Sequence of Fonticula alba ATCC 38817.</title>
        <authorList>
            <consortium name="The Broad Institute Genomics Platform"/>
            <person name="Russ C."/>
            <person name="Cuomo C."/>
            <person name="Burger G."/>
            <person name="Gray M.W."/>
            <person name="Holland P.W.H."/>
            <person name="King N."/>
            <person name="Lang F.B.F."/>
            <person name="Roger A.J."/>
            <person name="Ruiz-Trillo I."/>
            <person name="Brown M."/>
            <person name="Walker B."/>
            <person name="Young S."/>
            <person name="Zeng Q."/>
            <person name="Gargeya S."/>
            <person name="Fitzgerald M."/>
            <person name="Haas B."/>
            <person name="Abouelleil A."/>
            <person name="Allen A.W."/>
            <person name="Alvarado L."/>
            <person name="Arachchi H.M."/>
            <person name="Berlin A.M."/>
            <person name="Chapman S.B."/>
            <person name="Gainer-Dewar J."/>
            <person name="Goldberg J."/>
            <person name="Griggs A."/>
            <person name="Gujja S."/>
            <person name="Hansen M."/>
            <person name="Howarth C."/>
            <person name="Imamovic A."/>
            <person name="Ireland A."/>
            <person name="Larimer J."/>
            <person name="McCowan C."/>
            <person name="Murphy C."/>
            <person name="Pearson M."/>
            <person name="Poon T.W."/>
            <person name="Priest M."/>
            <person name="Roberts A."/>
            <person name="Saif S."/>
            <person name="Shea T."/>
            <person name="Sisk P."/>
            <person name="Sykes S."/>
            <person name="Wortman J."/>
            <person name="Nusbaum C."/>
            <person name="Birren B."/>
        </authorList>
    </citation>
    <scope>NUCLEOTIDE SEQUENCE [LARGE SCALE GENOMIC DNA]</scope>
    <source>
        <strain evidence="1">ATCC 38817</strain>
    </source>
</reference>